<dbReference type="PANTHER" id="PTHR30250:SF11">
    <property type="entry name" value="O-ANTIGEN TRANSPORTER-RELATED"/>
    <property type="match status" value="1"/>
</dbReference>
<evidence type="ECO:0000256" key="5">
    <source>
        <dbReference type="ARBA" id="ARBA00023136"/>
    </source>
</evidence>
<feature type="transmembrane region" description="Helical" evidence="6">
    <location>
        <begin position="167"/>
        <end position="187"/>
    </location>
</feature>
<proteinExistence type="predicted"/>
<feature type="transmembrane region" description="Helical" evidence="6">
    <location>
        <begin position="318"/>
        <end position="337"/>
    </location>
</feature>
<evidence type="ECO:0000256" key="1">
    <source>
        <dbReference type="ARBA" id="ARBA00004651"/>
    </source>
</evidence>
<feature type="transmembrane region" description="Helical" evidence="6">
    <location>
        <begin position="207"/>
        <end position="231"/>
    </location>
</feature>
<dbReference type="PANTHER" id="PTHR30250">
    <property type="entry name" value="PST FAMILY PREDICTED COLANIC ACID TRANSPORTER"/>
    <property type="match status" value="1"/>
</dbReference>
<feature type="transmembrane region" description="Helical" evidence="6">
    <location>
        <begin position="376"/>
        <end position="398"/>
    </location>
</feature>
<keyword evidence="5 6" id="KW-0472">Membrane</keyword>
<feature type="transmembrane region" description="Helical" evidence="6">
    <location>
        <begin position="53"/>
        <end position="74"/>
    </location>
</feature>
<feature type="transmembrane region" description="Helical" evidence="6">
    <location>
        <begin position="135"/>
        <end position="155"/>
    </location>
</feature>
<dbReference type="EMBL" id="CACRTV010000046">
    <property type="protein sequence ID" value="VYU26867.1"/>
    <property type="molecule type" value="Genomic_DNA"/>
</dbReference>
<comment type="subcellular location">
    <subcellularLocation>
        <location evidence="1">Cell membrane</location>
        <topology evidence="1">Multi-pass membrane protein</topology>
    </subcellularLocation>
</comment>
<evidence type="ECO:0000256" key="6">
    <source>
        <dbReference type="SAM" id="Phobius"/>
    </source>
</evidence>
<dbReference type="GO" id="GO:0005886">
    <property type="term" value="C:plasma membrane"/>
    <property type="evidence" value="ECO:0007669"/>
    <property type="project" value="UniProtKB-SubCell"/>
</dbReference>
<gene>
    <name evidence="7" type="ORF">CPLFYP93_01829</name>
</gene>
<name>A0A6N3DMB2_9CLOT</name>
<dbReference type="Pfam" id="PF01943">
    <property type="entry name" value="Polysacc_synt"/>
    <property type="match status" value="1"/>
</dbReference>
<sequence>MLTTEEFGQLSIYNNTITFASTIFYNFIIQSFLRYYYNYNSKSEKKYFKRSYVTYLFIMFFVSSIALIIFNFILGFSNKVIFLIIINSFFLSVFNLQLNDFRCEGELNKYNLYKVLNSVFKIAIIFAMYSVSNTSISYLIATVLSFSLLCTSYIFKNGKFNFDKKLFNNTIKFGLPLVGTSLGYLLLSTFDRYMISFIRGNVEVAYYSFAYQISELSLVNVNTLLMVIFYPAIIKEYDANGKKTTESLIGKLFNYHMIIVFSMAILLIIFSKDLTHLFFKKYIGTENYIVLIVIGVFIYCTSFYTNKAFEVKKKTNELLYITSISAFINILLNLVFIPIYGAIAATVTTSVSYLIYIALSIYKGRKYLNIKFDKKVLLYVIIVNIIAFTFSVIISYVTVDINIKNTVIKFWGVLLIYTISFVCIKTKGIFKEKS</sequence>
<feature type="transmembrane region" description="Helical" evidence="6">
    <location>
        <begin position="252"/>
        <end position="271"/>
    </location>
</feature>
<organism evidence="7">
    <name type="scientific">Clostridium paraputrificum</name>
    <dbReference type="NCBI Taxonomy" id="29363"/>
    <lineage>
        <taxon>Bacteria</taxon>
        <taxon>Bacillati</taxon>
        <taxon>Bacillota</taxon>
        <taxon>Clostridia</taxon>
        <taxon>Eubacteriales</taxon>
        <taxon>Clostridiaceae</taxon>
        <taxon>Clostridium</taxon>
    </lineage>
</organism>
<keyword evidence="4 6" id="KW-1133">Transmembrane helix</keyword>
<feature type="transmembrane region" description="Helical" evidence="6">
    <location>
        <begin position="343"/>
        <end position="364"/>
    </location>
</feature>
<keyword evidence="2" id="KW-1003">Cell membrane</keyword>
<evidence type="ECO:0000256" key="4">
    <source>
        <dbReference type="ARBA" id="ARBA00022989"/>
    </source>
</evidence>
<evidence type="ECO:0000256" key="2">
    <source>
        <dbReference type="ARBA" id="ARBA00022475"/>
    </source>
</evidence>
<feature type="transmembrane region" description="Helical" evidence="6">
    <location>
        <begin position="110"/>
        <end position="129"/>
    </location>
</feature>
<reference evidence="7" key="1">
    <citation type="submission" date="2019-11" db="EMBL/GenBank/DDBJ databases">
        <authorList>
            <person name="Feng L."/>
        </authorList>
    </citation>
    <scope>NUCLEOTIDE SEQUENCE</scope>
    <source>
        <strain evidence="7">CParaputrificumLFYP93</strain>
    </source>
</reference>
<feature type="transmembrane region" description="Helical" evidence="6">
    <location>
        <begin position="12"/>
        <end position="33"/>
    </location>
</feature>
<dbReference type="InterPro" id="IPR050833">
    <property type="entry name" value="Poly_Biosynth_Transport"/>
</dbReference>
<feature type="transmembrane region" description="Helical" evidence="6">
    <location>
        <begin position="287"/>
        <end position="306"/>
    </location>
</feature>
<dbReference type="InterPro" id="IPR002797">
    <property type="entry name" value="Polysacc_synth"/>
</dbReference>
<evidence type="ECO:0000313" key="7">
    <source>
        <dbReference type="EMBL" id="VYU26867.1"/>
    </source>
</evidence>
<accession>A0A6N3DMB2</accession>
<dbReference type="AlphaFoldDB" id="A0A6N3DMB2"/>
<evidence type="ECO:0000256" key="3">
    <source>
        <dbReference type="ARBA" id="ARBA00022692"/>
    </source>
</evidence>
<feature type="transmembrane region" description="Helical" evidence="6">
    <location>
        <begin position="80"/>
        <end position="98"/>
    </location>
</feature>
<feature type="transmembrane region" description="Helical" evidence="6">
    <location>
        <begin position="410"/>
        <end position="430"/>
    </location>
</feature>
<protein>
    <submittedName>
        <fullName evidence="7">Polysaccharide biosynthesis protein</fullName>
    </submittedName>
</protein>
<keyword evidence="3 6" id="KW-0812">Transmembrane</keyword>